<feature type="active site" evidence="18">
    <location>
        <position position="472"/>
    </location>
</feature>
<keyword evidence="13 20" id="KW-1015">Disulfide bond</keyword>
<dbReference type="PRINTS" id="PR00747">
    <property type="entry name" value="GLYHDRLASE47"/>
</dbReference>
<evidence type="ECO:0000256" key="6">
    <source>
        <dbReference type="ARBA" id="ARBA00022723"/>
    </source>
</evidence>
<evidence type="ECO:0000256" key="8">
    <source>
        <dbReference type="ARBA" id="ARBA00022824"/>
    </source>
</evidence>
<evidence type="ECO:0000256" key="22">
    <source>
        <dbReference type="SAM" id="Phobius"/>
    </source>
</evidence>
<keyword evidence="7 21" id="KW-0378">Hydrolase</keyword>
<sequence length="569" mass="65615">MKNRIDMTSSILSFGQNEQLPFIIRQKSISNKYSIIKHIRMWRSLHKFQKFLIVLVVFGMIYFIGSLFLQKDNIAKKIIEKKDDNYSAGIDFEDDNNIVVDSKIADELNKRIIFEEPTNERQKAVRDGFKHAWKNYKKYAWGADHLRPISKKSSDWMSLGLTITDSLDTLLIMNLVEEYNEGRQWVMNNLTFQNDKYVNFFETSIRVLGGLLSTYHLTGDILYKEKASILGEKLLGAIENSKSGIPYSDVNLKTKESRNPAWSIASSLSEVTSVQLEFRDLGRISGNKTFEDLTFNINKIIHNDGCKSMDGLCPMFINPSTGKFIKDSSITLGARTDSYYEYLLKQWIQTGKTIDFLKDDFIKAMESVKKNLIKYSVPNKYLYIGEITSGGSFYPKMDHLVCFLAGTLALGHKNGLSDEYLEIGSKLGETCHLFYKNPTGLGPEIAHFNEKNKNKKDLYIKPLDSHSLLRPEAVEGWFYLYRFTGDKKYQDWAWEMFKAIEKYAKVDTGYSSIVNVKKIPVSYKDMMESFFLSETMKYLYLILSDNQAVLPLDKWVFNTEGHPLPIYNN</sequence>
<evidence type="ECO:0000256" key="10">
    <source>
        <dbReference type="ARBA" id="ARBA00022968"/>
    </source>
</evidence>
<comment type="subcellular location">
    <subcellularLocation>
        <location evidence="2">Endoplasmic reticulum membrane</location>
        <topology evidence="2">Single-pass type II membrane protein</topology>
    </subcellularLocation>
</comment>
<dbReference type="WBParaSite" id="TCONS_00008828.p1">
    <property type="protein sequence ID" value="TCONS_00008828.p1"/>
    <property type="gene ID" value="XLOC_006706"/>
</dbReference>
<dbReference type="InterPro" id="IPR036026">
    <property type="entry name" value="Seven-hairpin_glycosidases"/>
</dbReference>
<name>A0AAF5D8Z0_STRER</name>
<dbReference type="AlphaFoldDB" id="A0AAF5D8Z0"/>
<dbReference type="FunFam" id="1.50.10.10:FF:000010">
    <property type="entry name" value="alpha-1,2-Mannosidase"/>
    <property type="match status" value="1"/>
</dbReference>
<feature type="disulfide bond" evidence="20">
    <location>
        <begin position="402"/>
        <end position="431"/>
    </location>
</feature>
<keyword evidence="9 19" id="KW-0106">Calcium</keyword>
<evidence type="ECO:0000313" key="23">
    <source>
        <dbReference type="Proteomes" id="UP000035681"/>
    </source>
</evidence>
<keyword evidence="5 22" id="KW-0812">Transmembrane</keyword>
<dbReference type="PANTHER" id="PTHR11742">
    <property type="entry name" value="MANNOSYL-OLIGOSACCHARIDE ALPHA-1,2-MANNOSIDASE-RELATED"/>
    <property type="match status" value="1"/>
</dbReference>
<comment type="pathway">
    <text evidence="3">Protein modification; protein glycosylation.</text>
</comment>
<dbReference type="GO" id="GO:0034976">
    <property type="term" value="P:response to endoplasmic reticulum stress"/>
    <property type="evidence" value="ECO:0007669"/>
    <property type="project" value="UniProtKB-ARBA"/>
</dbReference>
<evidence type="ECO:0000313" key="24">
    <source>
        <dbReference type="WBParaSite" id="TCONS_00008828.p1"/>
    </source>
</evidence>
<evidence type="ECO:0000256" key="15">
    <source>
        <dbReference type="ARBA" id="ARBA00047669"/>
    </source>
</evidence>
<evidence type="ECO:0000256" key="3">
    <source>
        <dbReference type="ARBA" id="ARBA00004922"/>
    </source>
</evidence>
<evidence type="ECO:0000256" key="21">
    <source>
        <dbReference type="RuleBase" id="RU361193"/>
    </source>
</evidence>
<feature type="binding site" evidence="19">
    <location>
        <position position="559"/>
    </location>
    <ligand>
        <name>Ca(2+)</name>
        <dbReference type="ChEBI" id="CHEBI:29108"/>
    </ligand>
</feature>
<evidence type="ECO:0000256" key="14">
    <source>
        <dbReference type="ARBA" id="ARBA00023295"/>
    </source>
</evidence>
<feature type="active site" description="Proton donor" evidence="18">
    <location>
        <position position="444"/>
    </location>
</feature>
<evidence type="ECO:0000256" key="16">
    <source>
        <dbReference type="ARBA" id="ARBA00048605"/>
    </source>
</evidence>
<evidence type="ECO:0000256" key="17">
    <source>
        <dbReference type="ARBA" id="ARBA00053655"/>
    </source>
</evidence>
<evidence type="ECO:0000256" key="19">
    <source>
        <dbReference type="PIRSR" id="PIRSR601382-2"/>
    </source>
</evidence>
<feature type="active site" description="Proton donor" evidence="18">
    <location>
        <position position="202"/>
    </location>
</feature>
<dbReference type="GO" id="GO:0005509">
    <property type="term" value="F:calcium ion binding"/>
    <property type="evidence" value="ECO:0007669"/>
    <property type="project" value="InterPro"/>
</dbReference>
<dbReference type="Proteomes" id="UP000035681">
    <property type="component" value="Unplaced"/>
</dbReference>
<keyword evidence="8" id="KW-0256">Endoplasmic reticulum</keyword>
<feature type="active site" evidence="18">
    <location>
        <position position="337"/>
    </location>
</feature>
<proteinExistence type="inferred from homology"/>
<dbReference type="InterPro" id="IPR050749">
    <property type="entry name" value="Glycosyl_Hydrolase_47"/>
</dbReference>
<dbReference type="EC" id="3.2.1.-" evidence="21"/>
<comment type="catalytic activity">
    <reaction evidence="16">
        <text>N(4)-(alpha-D-Man-(1-&gt;2)-alpha-D-Man-(1-&gt;2)-alpha-D-Man-(1-&gt;3)-[alpha-D-Man-(1-&gt;2)-alpha-D-Man-(1-&gt;3)-[alpha-D-Man-(1-&gt;2)-alpha-D-Man-(1-&gt;6)]-alpha-D-Man-(1-&gt;6)]-beta-D-Man-(1-&gt;4)-beta-D-GlcNAc-(1-&gt;4)-beta-D-GlcNAc)-L-asparaginyl-[protein] (N-glucan mannose isomer 9A1,2,3B1,2,3) + 4 H2O = N(4)-(alpha-D-Man-(1-&gt;3)-[alpha-D-Man-(1-&gt;3)-[alpha-D-Man-(1-&gt;6)]-alpha-D-Man-(1-&gt;6)]-beta-D-Man-(1-&gt;4)-beta-D-GlcNAc-(1-&gt;4)-beta-D-GlcNAc)-L-asparaginyl-[protein] (N-glucan mannose isomer 5A1,2) + 4 beta-D-mannose</text>
        <dbReference type="Rhea" id="RHEA:56008"/>
        <dbReference type="Rhea" id="RHEA-COMP:14356"/>
        <dbReference type="Rhea" id="RHEA-COMP:14367"/>
        <dbReference type="ChEBI" id="CHEBI:15377"/>
        <dbReference type="ChEBI" id="CHEBI:28563"/>
        <dbReference type="ChEBI" id="CHEBI:59087"/>
        <dbReference type="ChEBI" id="CHEBI:139493"/>
        <dbReference type="EC" id="3.2.1.113"/>
    </reaction>
</comment>
<keyword evidence="14 21" id="KW-0326">Glycosidase</keyword>
<comment type="function">
    <text evidence="17">Involved in glycoprotein quality control targeting of misfolded glycoproteins for degradation. It primarily trims a single alpha-1,2-linked mannose residue from Man(9)GlcNAc(2) to produce Man(8)GlcNAc(2), but at high enzyme concentrations, as found in the ER quality control compartment (ERQC), it further trims the carbohydrates to Man(5-6)GlcNAc(2).</text>
</comment>
<evidence type="ECO:0000256" key="18">
    <source>
        <dbReference type="PIRSR" id="PIRSR601382-1"/>
    </source>
</evidence>
<dbReference type="GO" id="GO:0005975">
    <property type="term" value="P:carbohydrate metabolic process"/>
    <property type="evidence" value="ECO:0007669"/>
    <property type="project" value="InterPro"/>
</dbReference>
<protein>
    <recommendedName>
        <fullName evidence="21">alpha-1,2-Mannosidase</fullName>
        <ecNumber evidence="21">3.2.1.-</ecNumber>
    </recommendedName>
</protein>
<accession>A0AAF5D8Z0</accession>
<evidence type="ECO:0000256" key="20">
    <source>
        <dbReference type="PIRSR" id="PIRSR601382-3"/>
    </source>
</evidence>
<evidence type="ECO:0000256" key="1">
    <source>
        <dbReference type="ARBA" id="ARBA00001913"/>
    </source>
</evidence>
<dbReference type="Gene3D" id="1.50.10.10">
    <property type="match status" value="1"/>
</dbReference>
<evidence type="ECO:0000256" key="7">
    <source>
        <dbReference type="ARBA" id="ARBA00022801"/>
    </source>
</evidence>
<keyword evidence="10" id="KW-0735">Signal-anchor</keyword>
<dbReference type="Pfam" id="PF01532">
    <property type="entry name" value="Glyco_hydro_47"/>
    <property type="match status" value="1"/>
</dbReference>
<evidence type="ECO:0000256" key="2">
    <source>
        <dbReference type="ARBA" id="ARBA00004648"/>
    </source>
</evidence>
<evidence type="ECO:0000256" key="13">
    <source>
        <dbReference type="ARBA" id="ARBA00023157"/>
    </source>
</evidence>
<comment type="cofactor">
    <cofactor evidence="1 19">
        <name>Ca(2+)</name>
        <dbReference type="ChEBI" id="CHEBI:29108"/>
    </cofactor>
</comment>
<dbReference type="PANTHER" id="PTHR11742:SF55">
    <property type="entry name" value="ENDOPLASMIC RETICULUM MANNOSYL-OLIGOSACCHARIDE 1,2-ALPHA-MANNOSIDASE"/>
    <property type="match status" value="1"/>
</dbReference>
<dbReference type="InterPro" id="IPR012341">
    <property type="entry name" value="6hp_glycosidase-like_sf"/>
</dbReference>
<evidence type="ECO:0000256" key="5">
    <source>
        <dbReference type="ARBA" id="ARBA00022692"/>
    </source>
</evidence>
<comment type="catalytic activity">
    <reaction evidence="15">
        <text>N(4)-(alpha-D-Man-(1-&gt;2)-alpha-D-Man-(1-&gt;2)-alpha-D-Man-(1-&gt;3)-[alpha-D-Man-(1-&gt;3)-[alpha-D-Man-(1-&gt;2)-alpha-D-Man-(1-&gt;6)]-alpha-D-Man-(1-&gt;6)]-beta-D-Man-(1-&gt;4)-beta-D-GlcNAc-(1-&gt;4)-beta-D-GlcNAc)-L-asparaginyl-[protein] (N-glucan mannose isomer 8A1,2,3B1,3) + 3 H2O = N(4)-(alpha-D-Man-(1-&gt;3)-[alpha-D-Man-(1-&gt;3)-[alpha-D-Man-(1-&gt;6)]-alpha-D-Man-(1-&gt;6)]-beta-D-Man-(1-&gt;4)-beta-D-GlcNAc-(1-&gt;4)-beta-D-GlcNAc)-L-asparaginyl-[protein] (N-glucan mannose isomer 5A1,2) + 3 beta-D-mannose</text>
        <dbReference type="Rhea" id="RHEA:56028"/>
        <dbReference type="Rhea" id="RHEA-COMP:14358"/>
        <dbReference type="Rhea" id="RHEA-COMP:14367"/>
        <dbReference type="ChEBI" id="CHEBI:15377"/>
        <dbReference type="ChEBI" id="CHEBI:28563"/>
        <dbReference type="ChEBI" id="CHEBI:59087"/>
        <dbReference type="ChEBI" id="CHEBI:60628"/>
        <dbReference type="EC" id="3.2.1.113"/>
    </reaction>
</comment>
<dbReference type="InterPro" id="IPR001382">
    <property type="entry name" value="Glyco_hydro_47"/>
</dbReference>
<keyword evidence="23" id="KW-1185">Reference proteome</keyword>
<evidence type="ECO:0000256" key="11">
    <source>
        <dbReference type="ARBA" id="ARBA00022989"/>
    </source>
</evidence>
<organism evidence="23 24">
    <name type="scientific">Strongyloides stercoralis</name>
    <name type="common">Threadworm</name>
    <dbReference type="NCBI Taxonomy" id="6248"/>
    <lineage>
        <taxon>Eukaryota</taxon>
        <taxon>Metazoa</taxon>
        <taxon>Ecdysozoa</taxon>
        <taxon>Nematoda</taxon>
        <taxon>Chromadorea</taxon>
        <taxon>Rhabditida</taxon>
        <taxon>Tylenchina</taxon>
        <taxon>Panagrolaimomorpha</taxon>
        <taxon>Strongyloidoidea</taxon>
        <taxon>Strongyloididae</taxon>
        <taxon>Strongyloides</taxon>
    </lineage>
</organism>
<keyword evidence="11 22" id="KW-1133">Transmembrane helix</keyword>
<dbReference type="GO" id="GO:0010498">
    <property type="term" value="P:proteasomal protein catabolic process"/>
    <property type="evidence" value="ECO:0007669"/>
    <property type="project" value="UniProtKB-ARBA"/>
</dbReference>
<keyword evidence="6 19" id="KW-0479">Metal-binding</keyword>
<evidence type="ECO:0000256" key="9">
    <source>
        <dbReference type="ARBA" id="ARBA00022837"/>
    </source>
</evidence>
<feature type="transmembrane region" description="Helical" evidence="22">
    <location>
        <begin position="51"/>
        <end position="69"/>
    </location>
</feature>
<reference evidence="24" key="1">
    <citation type="submission" date="2024-02" db="UniProtKB">
        <authorList>
            <consortium name="WormBaseParasite"/>
        </authorList>
    </citation>
    <scope>IDENTIFICATION</scope>
</reference>
<keyword evidence="12 22" id="KW-0472">Membrane</keyword>
<comment type="similarity">
    <text evidence="4 21">Belongs to the glycosyl hydrolase 47 family.</text>
</comment>
<dbReference type="GO" id="GO:0005789">
    <property type="term" value="C:endoplasmic reticulum membrane"/>
    <property type="evidence" value="ECO:0007669"/>
    <property type="project" value="UniProtKB-SubCell"/>
</dbReference>
<dbReference type="GO" id="GO:0004571">
    <property type="term" value="F:mannosyl-oligosaccharide 1,2-alpha-mannosidase activity"/>
    <property type="evidence" value="ECO:0007669"/>
    <property type="project" value="UniProtKB-EC"/>
</dbReference>
<evidence type="ECO:0000256" key="12">
    <source>
        <dbReference type="ARBA" id="ARBA00023136"/>
    </source>
</evidence>
<evidence type="ECO:0000256" key="4">
    <source>
        <dbReference type="ARBA" id="ARBA00007658"/>
    </source>
</evidence>
<dbReference type="SUPFAM" id="SSF48225">
    <property type="entry name" value="Seven-hairpin glycosidases"/>
    <property type="match status" value="1"/>
</dbReference>